<evidence type="ECO:0000256" key="4">
    <source>
        <dbReference type="ARBA" id="ARBA00022741"/>
    </source>
</evidence>
<proteinExistence type="predicted"/>
<comment type="subcellular location">
    <subcellularLocation>
        <location evidence="1">Cell membrane</location>
    </subcellularLocation>
</comment>
<keyword evidence="6" id="KW-0051">Antiviral defense</keyword>
<keyword evidence="7 8" id="KW-0472">Membrane</keyword>
<feature type="transmembrane region" description="Helical" evidence="8">
    <location>
        <begin position="147"/>
        <end position="168"/>
    </location>
</feature>
<accession>A0A101QIK8</accession>
<dbReference type="GO" id="GO:0000166">
    <property type="term" value="F:nucleotide binding"/>
    <property type="evidence" value="ECO:0007669"/>
    <property type="project" value="UniProtKB-KW"/>
</dbReference>
<sequence>MRPARSAWNSPEVQAGTRLLADLRAEITRADAKAAVLVGVLGLTSGALAVLPARRAHRAPPAVALLWWTGAACLVIALFALLLAVVPRGTTHQWESGRPLTYFGDIQRAVRTGELTTALAETGRDPLRAVLLSLTEASRIAARKHLWIRRGLIAFAAAALLLPGSLLFA</sequence>
<dbReference type="InterPro" id="IPR043760">
    <property type="entry name" value="PycTM_dom"/>
</dbReference>
<feature type="domain" description="Pycsar effector protein" evidence="9">
    <location>
        <begin position="18"/>
        <end position="166"/>
    </location>
</feature>
<reference evidence="10 11" key="1">
    <citation type="submission" date="2015-10" db="EMBL/GenBank/DDBJ databases">
        <title>Draft genome sequence of Streptomyces corchorusii DSM 40340, type strain for the species Streptomyces corchorusii.</title>
        <authorList>
            <person name="Ruckert C."/>
            <person name="Winkler A."/>
            <person name="Kalinowski J."/>
            <person name="Kampfer P."/>
            <person name="Glaeser S."/>
        </authorList>
    </citation>
    <scope>NUCLEOTIDE SEQUENCE [LARGE SCALE GENOMIC DNA]</scope>
    <source>
        <strain evidence="10 11">DSM 40340</strain>
    </source>
</reference>
<keyword evidence="5 8" id="KW-1133">Transmembrane helix</keyword>
<keyword evidence="11" id="KW-1185">Reference proteome</keyword>
<keyword evidence="4" id="KW-0547">Nucleotide-binding</keyword>
<evidence type="ECO:0000259" key="9">
    <source>
        <dbReference type="Pfam" id="PF18967"/>
    </source>
</evidence>
<comment type="caution">
    <text evidence="10">The sequence shown here is derived from an EMBL/GenBank/DDBJ whole genome shotgun (WGS) entry which is preliminary data.</text>
</comment>
<dbReference type="GO" id="GO:0051607">
    <property type="term" value="P:defense response to virus"/>
    <property type="evidence" value="ECO:0007669"/>
    <property type="project" value="UniProtKB-KW"/>
</dbReference>
<protein>
    <recommendedName>
        <fullName evidence="9">Pycsar effector protein domain-containing protein</fullName>
    </recommendedName>
</protein>
<organism evidence="10 11">
    <name type="scientific">Streptomyces corchorusii</name>
    <name type="common">Streptomyces chibaensis</name>
    <dbReference type="NCBI Taxonomy" id="1903"/>
    <lineage>
        <taxon>Bacteria</taxon>
        <taxon>Bacillati</taxon>
        <taxon>Actinomycetota</taxon>
        <taxon>Actinomycetes</taxon>
        <taxon>Kitasatosporales</taxon>
        <taxon>Streptomycetaceae</taxon>
        <taxon>Streptomyces</taxon>
    </lineage>
</organism>
<dbReference type="Pfam" id="PF18967">
    <property type="entry name" value="PycTM"/>
    <property type="match status" value="1"/>
</dbReference>
<dbReference type="EMBL" id="LMWP01000012">
    <property type="protein sequence ID" value="KUN30518.1"/>
    <property type="molecule type" value="Genomic_DNA"/>
</dbReference>
<evidence type="ECO:0000256" key="1">
    <source>
        <dbReference type="ARBA" id="ARBA00004236"/>
    </source>
</evidence>
<dbReference type="Proteomes" id="UP000053398">
    <property type="component" value="Unassembled WGS sequence"/>
</dbReference>
<evidence type="ECO:0000313" key="11">
    <source>
        <dbReference type="Proteomes" id="UP000053398"/>
    </source>
</evidence>
<evidence type="ECO:0000256" key="7">
    <source>
        <dbReference type="ARBA" id="ARBA00023136"/>
    </source>
</evidence>
<keyword evidence="2" id="KW-1003">Cell membrane</keyword>
<name>A0A101QIK8_STRCK</name>
<evidence type="ECO:0000256" key="5">
    <source>
        <dbReference type="ARBA" id="ARBA00022989"/>
    </source>
</evidence>
<keyword evidence="3 8" id="KW-0812">Transmembrane</keyword>
<dbReference type="GO" id="GO:0005886">
    <property type="term" value="C:plasma membrane"/>
    <property type="evidence" value="ECO:0007669"/>
    <property type="project" value="UniProtKB-SubCell"/>
</dbReference>
<feature type="transmembrane region" description="Helical" evidence="8">
    <location>
        <begin position="65"/>
        <end position="86"/>
    </location>
</feature>
<evidence type="ECO:0000256" key="3">
    <source>
        <dbReference type="ARBA" id="ARBA00022692"/>
    </source>
</evidence>
<evidence type="ECO:0000256" key="8">
    <source>
        <dbReference type="SAM" id="Phobius"/>
    </source>
</evidence>
<gene>
    <name evidence="10" type="ORF">AQJ11_12220</name>
</gene>
<feature type="transmembrane region" description="Helical" evidence="8">
    <location>
        <begin position="34"/>
        <end position="53"/>
    </location>
</feature>
<evidence type="ECO:0000313" key="10">
    <source>
        <dbReference type="EMBL" id="KUN30518.1"/>
    </source>
</evidence>
<evidence type="ECO:0000256" key="6">
    <source>
        <dbReference type="ARBA" id="ARBA00023118"/>
    </source>
</evidence>
<evidence type="ECO:0000256" key="2">
    <source>
        <dbReference type="ARBA" id="ARBA00022475"/>
    </source>
</evidence>
<dbReference type="RefSeq" id="WP_014674359.1">
    <property type="nucleotide sequence ID" value="NZ_KQ948354.1"/>
</dbReference>
<dbReference type="AlphaFoldDB" id="A0A101QIK8"/>